<proteinExistence type="predicted"/>
<dbReference type="AlphaFoldDB" id="L9X2U4"/>
<sequence length="396" mass="42409">MSSEEPTVPVYDPILALLPIISSLAVTSWAVSQRVGYIVTGALLVSVAAYGVLMPDIRLQFDAAFFVLIGGYWLGLLVHYYYAPHTELLQYIAATPLAVLATVVVLPALIDGRRQTFTMGLTLVASLVALVGIGMVWHELQTSETLYESVGDSVFGIEGIRTASIFHNPNGFGFVMMVGSLAALYTFLARRGAVWLGALMVCLLGFVLSEGDAALVGFAAGSVLVLSGFDRRFGVLGIGVAALGVYVAIRLGHVGEVMETTLLTRVDRWVASLERLAQDPMLGIGFANTAEEIDGSRGPHNSYIYPLLNTGIIVGSLYLGALVYALGQGIRTRWTPWTGFVVGLAVAIFLYMGFESLFLGGLSPSSIMLGLCLGLLLYSPERDGPVTDLRSKFVIR</sequence>
<dbReference type="RefSeq" id="WP_005558522.1">
    <property type="nucleotide sequence ID" value="NZ_AOIB01000033.1"/>
</dbReference>
<feature type="transmembrane region" description="Helical" evidence="1">
    <location>
        <begin position="334"/>
        <end position="352"/>
    </location>
</feature>
<keyword evidence="1" id="KW-1133">Transmembrane helix</keyword>
<feature type="transmembrane region" description="Helical" evidence="1">
    <location>
        <begin position="37"/>
        <end position="54"/>
    </location>
</feature>
<organism evidence="2 3">
    <name type="scientific">Natronococcus amylolyticus DSM 10524</name>
    <dbReference type="NCBI Taxonomy" id="1227497"/>
    <lineage>
        <taxon>Archaea</taxon>
        <taxon>Methanobacteriati</taxon>
        <taxon>Methanobacteriota</taxon>
        <taxon>Stenosarchaea group</taxon>
        <taxon>Halobacteria</taxon>
        <taxon>Halobacteriales</taxon>
        <taxon>Natrialbaceae</taxon>
        <taxon>Natronococcus</taxon>
    </lineage>
</organism>
<dbReference type="InterPro" id="IPR051533">
    <property type="entry name" value="WaaL-like"/>
</dbReference>
<protein>
    <submittedName>
        <fullName evidence="2">O-antigen polymerase</fullName>
    </submittedName>
</protein>
<keyword evidence="3" id="KW-1185">Reference proteome</keyword>
<evidence type="ECO:0000256" key="1">
    <source>
        <dbReference type="SAM" id="Phobius"/>
    </source>
</evidence>
<keyword evidence="1" id="KW-0472">Membrane</keyword>
<gene>
    <name evidence="2" type="ORF">C491_17514</name>
</gene>
<accession>L9X2U4</accession>
<feature type="transmembrane region" description="Helical" evidence="1">
    <location>
        <begin position="88"/>
        <end position="110"/>
    </location>
</feature>
<feature type="transmembrane region" description="Helical" evidence="1">
    <location>
        <begin position="12"/>
        <end position="31"/>
    </location>
</feature>
<feature type="transmembrane region" description="Helical" evidence="1">
    <location>
        <begin position="233"/>
        <end position="253"/>
    </location>
</feature>
<dbReference type="PANTHER" id="PTHR37422">
    <property type="entry name" value="TEICHURONIC ACID BIOSYNTHESIS PROTEIN TUAE"/>
    <property type="match status" value="1"/>
</dbReference>
<feature type="transmembrane region" description="Helical" evidence="1">
    <location>
        <begin position="117"/>
        <end position="137"/>
    </location>
</feature>
<dbReference type="PANTHER" id="PTHR37422:SF13">
    <property type="entry name" value="LIPOPOLYSACCHARIDE BIOSYNTHESIS PROTEIN PA4999-RELATED"/>
    <property type="match status" value="1"/>
</dbReference>
<reference evidence="2 3" key="1">
    <citation type="journal article" date="2014" name="PLoS Genet.">
        <title>Phylogenetically driven sequencing of extremely halophilic archaea reveals strategies for static and dynamic osmo-response.</title>
        <authorList>
            <person name="Becker E.A."/>
            <person name="Seitzer P.M."/>
            <person name="Tritt A."/>
            <person name="Larsen D."/>
            <person name="Krusor M."/>
            <person name="Yao A.I."/>
            <person name="Wu D."/>
            <person name="Madern D."/>
            <person name="Eisen J.A."/>
            <person name="Darling A.E."/>
            <person name="Facciotti M.T."/>
        </authorList>
    </citation>
    <scope>NUCLEOTIDE SEQUENCE [LARGE SCALE GENOMIC DNA]</scope>
    <source>
        <strain evidence="2 3">DSM 10524</strain>
    </source>
</reference>
<dbReference type="EMBL" id="AOIB01000033">
    <property type="protein sequence ID" value="ELY54918.1"/>
    <property type="molecule type" value="Genomic_DNA"/>
</dbReference>
<feature type="transmembrane region" description="Helical" evidence="1">
    <location>
        <begin position="303"/>
        <end position="327"/>
    </location>
</feature>
<feature type="transmembrane region" description="Helical" evidence="1">
    <location>
        <begin position="358"/>
        <end position="378"/>
    </location>
</feature>
<feature type="transmembrane region" description="Helical" evidence="1">
    <location>
        <begin position="61"/>
        <end position="82"/>
    </location>
</feature>
<dbReference type="Proteomes" id="UP000011688">
    <property type="component" value="Unassembled WGS sequence"/>
</dbReference>
<feature type="transmembrane region" description="Helical" evidence="1">
    <location>
        <begin position="193"/>
        <end position="226"/>
    </location>
</feature>
<evidence type="ECO:0000313" key="2">
    <source>
        <dbReference type="EMBL" id="ELY54918.1"/>
    </source>
</evidence>
<evidence type="ECO:0000313" key="3">
    <source>
        <dbReference type="Proteomes" id="UP000011688"/>
    </source>
</evidence>
<comment type="caution">
    <text evidence="2">The sequence shown here is derived from an EMBL/GenBank/DDBJ whole genome shotgun (WGS) entry which is preliminary data.</text>
</comment>
<keyword evidence="1" id="KW-0812">Transmembrane</keyword>
<name>L9X2U4_9EURY</name>
<dbReference type="eggNOG" id="arCOG08190">
    <property type="taxonomic scope" value="Archaea"/>
</dbReference>